<keyword evidence="2" id="KW-1185">Reference proteome</keyword>
<accession>A0AAN7UY47</accession>
<evidence type="ECO:0000313" key="1">
    <source>
        <dbReference type="EMBL" id="KAK5629764.1"/>
    </source>
</evidence>
<comment type="caution">
    <text evidence="1">The sequence shown here is derived from an EMBL/GenBank/DDBJ whole genome shotgun (WGS) entry which is preliminary data.</text>
</comment>
<evidence type="ECO:0000313" key="2">
    <source>
        <dbReference type="Proteomes" id="UP001305414"/>
    </source>
</evidence>
<reference evidence="1 2" key="1">
    <citation type="submission" date="2023-10" db="EMBL/GenBank/DDBJ databases">
        <title>Draft genome sequence of Xylaria bambusicola isolate GMP-LS, the root and basal stem rot pathogen of sugarcane in Indonesia.</title>
        <authorList>
            <person name="Selvaraj P."/>
            <person name="Muralishankar V."/>
            <person name="Muruganantham S."/>
            <person name="Sp S."/>
            <person name="Haryani S."/>
            <person name="Lau K.J.X."/>
            <person name="Naqvi N.I."/>
        </authorList>
    </citation>
    <scope>NUCLEOTIDE SEQUENCE [LARGE SCALE GENOMIC DNA]</scope>
    <source>
        <strain evidence="1">GMP-LS</strain>
    </source>
</reference>
<proteinExistence type="predicted"/>
<name>A0AAN7UY47_9PEZI</name>
<organism evidence="1 2">
    <name type="scientific">Xylaria bambusicola</name>
    <dbReference type="NCBI Taxonomy" id="326684"/>
    <lineage>
        <taxon>Eukaryota</taxon>
        <taxon>Fungi</taxon>
        <taxon>Dikarya</taxon>
        <taxon>Ascomycota</taxon>
        <taxon>Pezizomycotina</taxon>
        <taxon>Sordariomycetes</taxon>
        <taxon>Xylariomycetidae</taxon>
        <taxon>Xylariales</taxon>
        <taxon>Xylariaceae</taxon>
        <taxon>Xylaria</taxon>
    </lineage>
</organism>
<dbReference type="Proteomes" id="UP001305414">
    <property type="component" value="Unassembled WGS sequence"/>
</dbReference>
<protein>
    <submittedName>
        <fullName evidence="1">Uncharacterized protein</fullName>
    </submittedName>
</protein>
<sequence length="66" mass="7380">MVLELDVAAKDALRRTQSCTNSFAAEGGFTQAMGGILVVDQFETNKQRPWVEVELLFPSKPKLAYY</sequence>
<dbReference type="EMBL" id="JAWHQM010000012">
    <property type="protein sequence ID" value="KAK5629764.1"/>
    <property type="molecule type" value="Genomic_DNA"/>
</dbReference>
<gene>
    <name evidence="1" type="ORF">RRF57_005478</name>
</gene>
<dbReference type="AlphaFoldDB" id="A0AAN7UY47"/>